<dbReference type="SUPFAM" id="SSF55729">
    <property type="entry name" value="Acyl-CoA N-acyltransferases (Nat)"/>
    <property type="match status" value="1"/>
</dbReference>
<reference evidence="3 4" key="1">
    <citation type="submission" date="2019-05" db="EMBL/GenBank/DDBJ databases">
        <title>Mumia sp. nov., isolated from the intestinal contents of plateau pika (Ochotona curzoniae) in the Qinghai-Tibet plateau of China.</title>
        <authorList>
            <person name="Tian Z."/>
        </authorList>
    </citation>
    <scope>NUCLEOTIDE SEQUENCE [LARGE SCALE GENOMIC DNA]</scope>
    <source>
        <strain evidence="4">527</strain>
        <strain evidence="3">Z527</strain>
    </source>
</reference>
<organism evidence="3 4">
    <name type="scientific">Mumia zhuanghuii</name>
    <dbReference type="NCBI Taxonomy" id="2585211"/>
    <lineage>
        <taxon>Bacteria</taxon>
        <taxon>Bacillati</taxon>
        <taxon>Actinomycetota</taxon>
        <taxon>Actinomycetes</taxon>
        <taxon>Propionibacteriales</taxon>
        <taxon>Nocardioidaceae</taxon>
        <taxon>Mumia</taxon>
    </lineage>
</organism>
<sequence>MRPSQWYEAQDMFGDHVTLTQLRPHHAEGVLAASDDDSVFEWMSFDRPTTLTEAEAVVARYLATPGANAWAQVDTKSGDLAGITTFYDISPERRSLIIGGTWLGERFQRTGINTESKLLLLSHAFETLGAVRVAWETDERNTQSQTAIERLGATKEGLLRKHKPRKDGSYRTTVLYSVVDDEWPQVRDSLRTALSR</sequence>
<evidence type="ECO:0000313" key="4">
    <source>
        <dbReference type="Proteomes" id="UP000306740"/>
    </source>
</evidence>
<gene>
    <name evidence="3" type="ORF">FHE65_13165</name>
    <name evidence="2" type="ORF">FHE65_13470</name>
</gene>
<dbReference type="PROSITE" id="PS51186">
    <property type="entry name" value="GNAT"/>
    <property type="match status" value="1"/>
</dbReference>
<dbReference type="RefSeq" id="WP_139086907.1">
    <property type="nucleotide sequence ID" value="NZ_VDFR01000057.1"/>
</dbReference>
<evidence type="ECO:0000313" key="3">
    <source>
        <dbReference type="EMBL" id="TNC46372.1"/>
    </source>
</evidence>
<dbReference type="Gene3D" id="3.40.630.30">
    <property type="match status" value="1"/>
</dbReference>
<dbReference type="AlphaFoldDB" id="A0A5C4MKV2"/>
<dbReference type="OrthoDB" id="9795199at2"/>
<dbReference type="InterPro" id="IPR000182">
    <property type="entry name" value="GNAT_dom"/>
</dbReference>
<dbReference type="EMBL" id="VDFR01000059">
    <property type="protein sequence ID" value="TNC46211.1"/>
    <property type="molecule type" value="Genomic_DNA"/>
</dbReference>
<evidence type="ECO:0000259" key="1">
    <source>
        <dbReference type="PROSITE" id="PS51186"/>
    </source>
</evidence>
<comment type="caution">
    <text evidence="3">The sequence shown here is derived from an EMBL/GenBank/DDBJ whole genome shotgun (WGS) entry which is preliminary data.</text>
</comment>
<dbReference type="GO" id="GO:0016747">
    <property type="term" value="F:acyltransferase activity, transferring groups other than amino-acyl groups"/>
    <property type="evidence" value="ECO:0007669"/>
    <property type="project" value="InterPro"/>
</dbReference>
<keyword evidence="3" id="KW-0808">Transferase</keyword>
<dbReference type="PANTHER" id="PTHR43610:SF1">
    <property type="entry name" value="N-ACETYLTRANSFERASE DOMAIN-CONTAINING PROTEIN"/>
    <property type="match status" value="1"/>
</dbReference>
<accession>A0A5C4MKV2</accession>
<protein>
    <submittedName>
        <fullName evidence="3">GNAT family N-acetyltransferase</fullName>
    </submittedName>
</protein>
<dbReference type="Proteomes" id="UP000306740">
    <property type="component" value="Unassembled WGS sequence"/>
</dbReference>
<evidence type="ECO:0000313" key="2">
    <source>
        <dbReference type="EMBL" id="TNC46211.1"/>
    </source>
</evidence>
<name>A0A5C4MKV2_9ACTN</name>
<feature type="domain" description="N-acetyltransferase" evidence="1">
    <location>
        <begin position="17"/>
        <end position="175"/>
    </location>
</feature>
<dbReference type="PANTHER" id="PTHR43610">
    <property type="entry name" value="BLL6696 PROTEIN"/>
    <property type="match status" value="1"/>
</dbReference>
<proteinExistence type="predicted"/>
<dbReference type="InterPro" id="IPR016181">
    <property type="entry name" value="Acyl_CoA_acyltransferase"/>
</dbReference>
<dbReference type="Pfam" id="PF13302">
    <property type="entry name" value="Acetyltransf_3"/>
    <property type="match status" value="1"/>
</dbReference>
<dbReference type="EMBL" id="VDFR01000057">
    <property type="protein sequence ID" value="TNC46372.1"/>
    <property type="molecule type" value="Genomic_DNA"/>
</dbReference>